<dbReference type="Pfam" id="PF08241">
    <property type="entry name" value="Methyltransf_11"/>
    <property type="match status" value="1"/>
</dbReference>
<keyword evidence="3" id="KW-1185">Reference proteome</keyword>
<keyword evidence="2" id="KW-0808">Transferase</keyword>
<name>A0A1M5NS20_9BACT</name>
<evidence type="ECO:0000313" key="2">
    <source>
        <dbReference type="EMBL" id="SHG92268.1"/>
    </source>
</evidence>
<dbReference type="InterPro" id="IPR013216">
    <property type="entry name" value="Methyltransf_11"/>
</dbReference>
<dbReference type="GO" id="GO:0032259">
    <property type="term" value="P:methylation"/>
    <property type="evidence" value="ECO:0007669"/>
    <property type="project" value="UniProtKB-KW"/>
</dbReference>
<proteinExistence type="predicted"/>
<sequence length="207" mass="24034">MDIQVEHTVYNDLNYNDKGRFNSFWHQIDAALALKPKTIMEVGTGNGFVKFVLKKNNVAVSTIDIDPKLEPDILASVLSIPVGDNAFDVALCCQVLEHLPYENFVPALTEIRRVVSGHLILSLPDMHRAYRFNMQLPILGEIKFLWTLPRLKSQEWTFNGEHYWNISNKNYSVGRIRSDIEKAGFKIEKEFCVFEMSWHRFFILKKK</sequence>
<evidence type="ECO:0000313" key="3">
    <source>
        <dbReference type="Proteomes" id="UP000184212"/>
    </source>
</evidence>
<dbReference type="InterPro" id="IPR029063">
    <property type="entry name" value="SAM-dependent_MTases_sf"/>
</dbReference>
<accession>A0A1M5NS20</accession>
<keyword evidence="2" id="KW-0830">Ubiquinone</keyword>
<dbReference type="RefSeq" id="WP_073134091.1">
    <property type="nucleotide sequence ID" value="NZ_FQWQ01000001.1"/>
</dbReference>
<keyword evidence="2" id="KW-0489">Methyltransferase</keyword>
<protein>
    <submittedName>
        <fullName evidence="2">Ubiquinone/menaquinone biosynthesis C-methylase UbiE</fullName>
    </submittedName>
</protein>
<dbReference type="Proteomes" id="UP000184212">
    <property type="component" value="Unassembled WGS sequence"/>
</dbReference>
<organism evidence="2 3">
    <name type="scientific">Chryseolinea serpens</name>
    <dbReference type="NCBI Taxonomy" id="947013"/>
    <lineage>
        <taxon>Bacteria</taxon>
        <taxon>Pseudomonadati</taxon>
        <taxon>Bacteroidota</taxon>
        <taxon>Cytophagia</taxon>
        <taxon>Cytophagales</taxon>
        <taxon>Fulvivirgaceae</taxon>
        <taxon>Chryseolinea</taxon>
    </lineage>
</organism>
<dbReference type="EMBL" id="FQWQ01000001">
    <property type="protein sequence ID" value="SHG92268.1"/>
    <property type="molecule type" value="Genomic_DNA"/>
</dbReference>
<dbReference type="GO" id="GO:0008757">
    <property type="term" value="F:S-adenosylmethionine-dependent methyltransferase activity"/>
    <property type="evidence" value="ECO:0007669"/>
    <property type="project" value="InterPro"/>
</dbReference>
<dbReference type="Gene3D" id="3.40.50.150">
    <property type="entry name" value="Vaccinia Virus protein VP39"/>
    <property type="match status" value="1"/>
</dbReference>
<feature type="domain" description="Methyltransferase type 11" evidence="1">
    <location>
        <begin position="41"/>
        <end position="115"/>
    </location>
</feature>
<gene>
    <name evidence="2" type="ORF">SAMN04488109_2486</name>
</gene>
<dbReference type="AlphaFoldDB" id="A0A1M5NS20"/>
<evidence type="ECO:0000259" key="1">
    <source>
        <dbReference type="Pfam" id="PF08241"/>
    </source>
</evidence>
<dbReference type="OrthoDB" id="9795634at2"/>
<dbReference type="STRING" id="947013.SAMN04488109_2486"/>
<reference evidence="2 3" key="1">
    <citation type="submission" date="2016-11" db="EMBL/GenBank/DDBJ databases">
        <authorList>
            <person name="Jaros S."/>
            <person name="Januszkiewicz K."/>
            <person name="Wedrychowicz H."/>
        </authorList>
    </citation>
    <scope>NUCLEOTIDE SEQUENCE [LARGE SCALE GENOMIC DNA]</scope>
    <source>
        <strain evidence="2 3">DSM 24574</strain>
    </source>
</reference>
<dbReference type="SUPFAM" id="SSF53335">
    <property type="entry name" value="S-adenosyl-L-methionine-dependent methyltransferases"/>
    <property type="match status" value="1"/>
</dbReference>